<dbReference type="EMBL" id="BSCI01000009">
    <property type="protein sequence ID" value="GLG87230.1"/>
    <property type="molecule type" value="Genomic_DNA"/>
</dbReference>
<reference evidence="1" key="1">
    <citation type="submission" date="2022-09" db="EMBL/GenBank/DDBJ databases">
        <title>Draft genome sequence of Coprococcus comes strain 31264.</title>
        <authorList>
            <person name="Atsushi H."/>
            <person name="Moriya O."/>
            <person name="Mitsuo S."/>
        </authorList>
    </citation>
    <scope>NUCLEOTIDE SEQUENCE</scope>
    <source>
        <strain evidence="1">JCM 31264</strain>
    </source>
</reference>
<proteinExistence type="predicted"/>
<dbReference type="Proteomes" id="UP001145109">
    <property type="component" value="Unassembled WGS sequence"/>
</dbReference>
<gene>
    <name evidence="1" type="ORF">comes_17750</name>
</gene>
<dbReference type="InterPro" id="IPR036866">
    <property type="entry name" value="RibonucZ/Hydroxyglut_hydro"/>
</dbReference>
<protein>
    <recommendedName>
        <fullName evidence="3">MBL fold metallo-hydrolase</fullName>
    </recommendedName>
</protein>
<organism evidence="1 2">
    <name type="scientific">Coprococcus comes</name>
    <dbReference type="NCBI Taxonomy" id="410072"/>
    <lineage>
        <taxon>Bacteria</taxon>
        <taxon>Bacillati</taxon>
        <taxon>Bacillota</taxon>
        <taxon>Clostridia</taxon>
        <taxon>Lachnospirales</taxon>
        <taxon>Lachnospiraceae</taxon>
        <taxon>Coprococcus</taxon>
    </lineage>
</organism>
<evidence type="ECO:0000313" key="2">
    <source>
        <dbReference type="Proteomes" id="UP001145109"/>
    </source>
</evidence>
<evidence type="ECO:0008006" key="3">
    <source>
        <dbReference type="Google" id="ProtNLM"/>
    </source>
</evidence>
<reference evidence="1" key="2">
    <citation type="submission" date="2022-11" db="EMBL/GenBank/DDBJ databases">
        <title>Draft genome sequence of Coprococcus comes strain 31264.</title>
        <authorList>
            <person name="Hisatomi A."/>
            <person name="Ohkuma M."/>
            <person name="Sakamoto M."/>
        </authorList>
    </citation>
    <scope>NUCLEOTIDE SEQUENCE</scope>
    <source>
        <strain evidence="1">JCM 31264</strain>
    </source>
</reference>
<sequence length="255" mass="29855">MSYICEANKFDFFIADSNEKYQSNFGVVKKNSRITFDTSYSEEAFEKLFEPGEEIFLVISHNHKDHYFGARNYYKYFKTIFCGIDMVEHLIKLGCCKSQIKVISAEKNVNIANNIVIGVEGSHSYLDIIMYNTDIQVAFLGDLLLQGRHPRIFYHGVGKVIYLLEKLVHMGIVLFVPGHGKIMGVKEVVEYIEYLRYIETAKKNGISREEVRIWLLEKNIKWKHVDRLWFFLDARLEKTVNGKEELQNWESYTAH</sequence>
<dbReference type="RefSeq" id="WP_055248464.1">
    <property type="nucleotide sequence ID" value="NZ_BSCI01000009.1"/>
</dbReference>
<dbReference type="AlphaFoldDB" id="A0AA37QC96"/>
<name>A0AA37QC96_9FIRM</name>
<comment type="caution">
    <text evidence="1">The sequence shown here is derived from an EMBL/GenBank/DDBJ whole genome shotgun (WGS) entry which is preliminary data.</text>
</comment>
<evidence type="ECO:0000313" key="1">
    <source>
        <dbReference type="EMBL" id="GLG87230.1"/>
    </source>
</evidence>
<dbReference type="Gene3D" id="3.60.15.10">
    <property type="entry name" value="Ribonuclease Z/Hydroxyacylglutathione hydrolase-like"/>
    <property type="match status" value="1"/>
</dbReference>
<dbReference type="SUPFAM" id="SSF56281">
    <property type="entry name" value="Metallo-hydrolase/oxidoreductase"/>
    <property type="match status" value="1"/>
</dbReference>
<accession>A0AA37QC96</accession>